<comment type="caution">
    <text evidence="1">The sequence shown here is derived from an EMBL/GenBank/DDBJ whole genome shotgun (WGS) entry which is preliminary data.</text>
</comment>
<gene>
    <name evidence="1" type="ORF">HCU74_15345</name>
</gene>
<evidence type="ECO:0000313" key="2">
    <source>
        <dbReference type="Proteomes" id="UP000765845"/>
    </source>
</evidence>
<protein>
    <submittedName>
        <fullName evidence="1">SPOR domain-containing protein</fullName>
    </submittedName>
</protein>
<dbReference type="EMBL" id="JAAWWK010000005">
    <property type="protein sequence ID" value="NKI18786.1"/>
    <property type="molecule type" value="Genomic_DNA"/>
</dbReference>
<proteinExistence type="predicted"/>
<sequence length="260" mass="29208">MRWAFLLLVLLNGAFYVWQASEKSFDRLQVLESREVARGNITLLAELADAGSPSSPVVASKPAEAAQESARDLKQLSASDSPPSAAVDGLVVAAEAEADVAEEECWFLGPYAKREDRFAVPPGLNLRWMEEEYRRGSDFWVYLGPFATSKAAGQVFEELRRKKIDSFVIRQGALKNAVSLGVFSDPERAQKHIRSMDKRGYSAAVREIVKYAERYWLVRQTYINEEGYRDGQEFLAARQGVGRTLDKKNCNLIASYRDLD</sequence>
<evidence type="ECO:0000313" key="1">
    <source>
        <dbReference type="EMBL" id="NKI18786.1"/>
    </source>
</evidence>
<organism evidence="1 2">
    <name type="scientific">Spongiibacter thalassae</name>
    <dbReference type="NCBI Taxonomy" id="2721624"/>
    <lineage>
        <taxon>Bacteria</taxon>
        <taxon>Pseudomonadati</taxon>
        <taxon>Pseudomonadota</taxon>
        <taxon>Gammaproteobacteria</taxon>
        <taxon>Cellvibrionales</taxon>
        <taxon>Spongiibacteraceae</taxon>
        <taxon>Spongiibacter</taxon>
    </lineage>
</organism>
<dbReference type="RefSeq" id="WP_168451291.1">
    <property type="nucleotide sequence ID" value="NZ_JAAWWK010000005.1"/>
</dbReference>
<name>A0ABX1GI00_9GAMM</name>
<reference evidence="1 2" key="1">
    <citation type="submission" date="2020-04" db="EMBL/GenBank/DDBJ databases">
        <authorList>
            <person name="Yoon J."/>
        </authorList>
    </citation>
    <scope>NUCLEOTIDE SEQUENCE [LARGE SCALE GENOMIC DNA]</scope>
    <source>
        <strain evidence="1 2">KMU-166</strain>
    </source>
</reference>
<keyword evidence="2" id="KW-1185">Reference proteome</keyword>
<accession>A0ABX1GI00</accession>
<dbReference type="Proteomes" id="UP000765845">
    <property type="component" value="Unassembled WGS sequence"/>
</dbReference>